<feature type="transmembrane region" description="Helical" evidence="1">
    <location>
        <begin position="32"/>
        <end position="48"/>
    </location>
</feature>
<feature type="transmembrane region" description="Helical" evidence="1">
    <location>
        <begin position="125"/>
        <end position="144"/>
    </location>
</feature>
<keyword evidence="1" id="KW-0472">Membrane</keyword>
<dbReference type="AlphaFoldDB" id="A0A0G1GG68"/>
<keyword evidence="1" id="KW-0812">Transmembrane</keyword>
<feature type="transmembrane region" description="Helical" evidence="1">
    <location>
        <begin position="60"/>
        <end position="82"/>
    </location>
</feature>
<accession>A0A0G1GG68</accession>
<dbReference type="Proteomes" id="UP000034894">
    <property type="component" value="Unassembled WGS sequence"/>
</dbReference>
<proteinExistence type="predicted"/>
<dbReference type="STRING" id="1618443.UV73_C0005G0100"/>
<sequence length="156" mass="17225">MTKSARHTLVLLTSLGVIFFFASDQILANFTLQLSAALVVILIAIKHLNRRKPFHLLETVISTMAVVLVTGATGGTSSPFFFLNHFLLFEISYLLEPITCLSLSLGLMVFYLISGQTQGSAASLVPLISFIFMTPLAYLSGSLYKRLKKQPKELIR</sequence>
<name>A0A0G1GG68_9BACT</name>
<reference evidence="2 3" key="1">
    <citation type="journal article" date="2015" name="Nature">
        <title>rRNA introns, odd ribosomes, and small enigmatic genomes across a large radiation of phyla.</title>
        <authorList>
            <person name="Brown C.T."/>
            <person name="Hug L.A."/>
            <person name="Thomas B.C."/>
            <person name="Sharon I."/>
            <person name="Castelle C.J."/>
            <person name="Singh A."/>
            <person name="Wilkins M.J."/>
            <person name="Williams K.H."/>
            <person name="Banfield J.F."/>
        </authorList>
    </citation>
    <scope>NUCLEOTIDE SEQUENCE [LARGE SCALE GENOMIC DNA]</scope>
</reference>
<keyword evidence="1" id="KW-1133">Transmembrane helix</keyword>
<gene>
    <name evidence="2" type="ORF">UV73_C0005G0100</name>
</gene>
<feature type="transmembrane region" description="Helical" evidence="1">
    <location>
        <begin position="94"/>
        <end position="113"/>
    </location>
</feature>
<protein>
    <submittedName>
        <fullName evidence="2">Uncharacterized protein</fullName>
    </submittedName>
</protein>
<dbReference type="EMBL" id="LCFP01000005">
    <property type="protein sequence ID" value="KKS97823.1"/>
    <property type="molecule type" value="Genomic_DNA"/>
</dbReference>
<evidence type="ECO:0000256" key="1">
    <source>
        <dbReference type="SAM" id="Phobius"/>
    </source>
</evidence>
<comment type="caution">
    <text evidence="2">The sequence shown here is derived from an EMBL/GenBank/DDBJ whole genome shotgun (WGS) entry which is preliminary data.</text>
</comment>
<evidence type="ECO:0000313" key="3">
    <source>
        <dbReference type="Proteomes" id="UP000034894"/>
    </source>
</evidence>
<evidence type="ECO:0000313" key="2">
    <source>
        <dbReference type="EMBL" id="KKS97823.1"/>
    </source>
</evidence>
<organism evidence="2 3">
    <name type="scientific">Candidatus Gottesmanbacteria bacterium GW2011_GWA2_43_14</name>
    <dbReference type="NCBI Taxonomy" id="1618443"/>
    <lineage>
        <taxon>Bacteria</taxon>
        <taxon>Candidatus Gottesmaniibacteriota</taxon>
    </lineage>
</organism>